<sequence>MEIEKYRELIKSIVEKHGQCHSDDLPAATLREREVETQIAFDVDRDRYLMFHVGWRGEKRVFGCVIHIEIKEGKIWIQRDGTEVGIANQLIAAGVPKSDIVLGYRSPYMRKFTELAMGY</sequence>
<reference evidence="1 2" key="1">
    <citation type="submission" date="2024-09" db="EMBL/GenBank/DDBJ databases">
        <title>Floridaenema gen nov. (Aerosakkonemataceae, Aerosakkonematales ord. nov., Cyanobacteria) from benthic tropical and subtropical fresh waters, with the description of four new species.</title>
        <authorList>
            <person name="Moretto J.A."/>
            <person name="Berthold D.E."/>
            <person name="Lefler F.W."/>
            <person name="Huang I.-S."/>
            <person name="Laughinghouse H. IV."/>
        </authorList>
    </citation>
    <scope>NUCLEOTIDE SEQUENCE [LARGE SCALE GENOMIC DNA]</scope>
    <source>
        <strain evidence="1 2">BLCC-F46</strain>
    </source>
</reference>
<dbReference type="Pfam" id="PF08869">
    <property type="entry name" value="XisI"/>
    <property type="match status" value="1"/>
</dbReference>
<proteinExistence type="predicted"/>
<dbReference type="CDD" id="cd16382">
    <property type="entry name" value="XisI-like"/>
    <property type="match status" value="1"/>
</dbReference>
<dbReference type="InterPro" id="IPR014968">
    <property type="entry name" value="XisI"/>
</dbReference>
<dbReference type="EMBL" id="JBHFNQ010000206">
    <property type="protein sequence ID" value="MFB2880614.1"/>
    <property type="molecule type" value="Genomic_DNA"/>
</dbReference>
<keyword evidence="2" id="KW-1185">Reference proteome</keyword>
<evidence type="ECO:0000313" key="1">
    <source>
        <dbReference type="EMBL" id="MFB2880614.1"/>
    </source>
</evidence>
<dbReference type="Gene3D" id="3.30.310.110">
    <property type="entry name" value="XisI-like"/>
    <property type="match status" value="1"/>
</dbReference>
<organism evidence="1 2">
    <name type="scientific">Floridaenema aerugineum BLCC-F46</name>
    <dbReference type="NCBI Taxonomy" id="3153654"/>
    <lineage>
        <taxon>Bacteria</taxon>
        <taxon>Bacillati</taxon>
        <taxon>Cyanobacteriota</taxon>
        <taxon>Cyanophyceae</taxon>
        <taxon>Oscillatoriophycideae</taxon>
        <taxon>Aerosakkonematales</taxon>
        <taxon>Aerosakkonemataceae</taxon>
        <taxon>Floridanema</taxon>
        <taxon>Floridanema aerugineum</taxon>
    </lineage>
</organism>
<dbReference type="RefSeq" id="WP_413273623.1">
    <property type="nucleotide sequence ID" value="NZ_JBHFNQ010000206.1"/>
</dbReference>
<dbReference type="Proteomes" id="UP001576774">
    <property type="component" value="Unassembled WGS sequence"/>
</dbReference>
<accession>A0ABV4XCU3</accession>
<name>A0ABV4XCU3_9CYAN</name>
<dbReference type="InterPro" id="IPR035943">
    <property type="entry name" value="XisI-like_sf"/>
</dbReference>
<evidence type="ECO:0000313" key="2">
    <source>
        <dbReference type="Proteomes" id="UP001576774"/>
    </source>
</evidence>
<dbReference type="SUPFAM" id="SSF143847">
    <property type="entry name" value="XisI-like"/>
    <property type="match status" value="1"/>
</dbReference>
<protein>
    <submittedName>
        <fullName evidence="1">XisI protein</fullName>
    </submittedName>
</protein>
<gene>
    <name evidence="1" type="ORF">ACE1CC_27510</name>
</gene>
<comment type="caution">
    <text evidence="1">The sequence shown here is derived from an EMBL/GenBank/DDBJ whole genome shotgun (WGS) entry which is preliminary data.</text>
</comment>